<sequence length="595" mass="67966">MPKRHLARPWNQPRKKTELPEYTLTRARKQLTELLKSQEISIGLDEVRDVEANIAADLAIPLFRIAKQLGKNPQELAENLANRINLDNTLFEQIQPVHGYLNFKFNPARFSRSVIADYLRDPESYGRSLAGNGRTIVIDYSSPNIAKPFSIGHLRSTIIGQALHNILTWLGYRIIGDNHLGDWGTQFGKLLCAYELWGNDKELARDSTGYLLKLYVRFHDEAKTKPELENKAREWFKKLETGDKQAHDLWKRAVQLSTAEFQHIYELLGIKFDESLGESFYANRLKELINRALEKGVACREKPLKPSGTDEKVILIPLAEYGIDTPLILEKSDGTSLYATREIATAEYRIHTWNPEKILYVVGKEQELYFKQMNAALKLLGHNTPCVHVSFGLIRLPQGRMSTREGRVILLEDVINEAIRRAKKIVADRKIPEPEKDKVARIVGIGAIKYADLSQSRTREVVFDWDKMLALDGDSAPYLQYAHTRCRSILKKADNEKNSDFDPAILARPEEFTLLCQIARFPDAIVDAAATYEPHRIANRLYKLARDFSAFYNKVPVLHAETQKLRRARLLLVQMTGTTIRLGLKLLGIEVPDQM</sequence>
<comment type="caution">
    <text evidence="14">The sequence shown here is derived from an EMBL/GenBank/DDBJ whole genome shotgun (WGS) entry which is preliminary data.</text>
</comment>
<evidence type="ECO:0000313" key="15">
    <source>
        <dbReference type="Proteomes" id="UP000215559"/>
    </source>
</evidence>
<dbReference type="CDD" id="cd07956">
    <property type="entry name" value="Anticodon_Ia_Arg"/>
    <property type="match status" value="1"/>
</dbReference>
<evidence type="ECO:0000256" key="8">
    <source>
        <dbReference type="ARBA" id="ARBA00023146"/>
    </source>
</evidence>
<proteinExistence type="inferred from homology"/>
<dbReference type="SUPFAM" id="SSF55190">
    <property type="entry name" value="Arginyl-tRNA synthetase (ArgRS), N-terminal 'additional' domain"/>
    <property type="match status" value="1"/>
</dbReference>
<keyword evidence="3 10" id="KW-0963">Cytoplasm</keyword>
<dbReference type="AlphaFoldDB" id="A0A235BWW7"/>
<dbReference type="FunFam" id="3.40.50.620:FF:000116">
    <property type="entry name" value="Arginine--tRNA ligase"/>
    <property type="match status" value="1"/>
</dbReference>
<evidence type="ECO:0000259" key="12">
    <source>
        <dbReference type="SMART" id="SM00836"/>
    </source>
</evidence>
<dbReference type="SMART" id="SM01016">
    <property type="entry name" value="Arg_tRNA_synt_N"/>
    <property type="match status" value="1"/>
</dbReference>
<comment type="similarity">
    <text evidence="2 10 11">Belongs to the class-I aminoacyl-tRNA synthetase family.</text>
</comment>
<feature type="short sequence motif" description="'HIGH' region" evidence="10">
    <location>
        <begin position="143"/>
        <end position="153"/>
    </location>
</feature>
<organism evidence="14 15">
    <name type="scientific">candidate division WOR-3 bacterium JGI_Cruoil_03_51_56</name>
    <dbReference type="NCBI Taxonomy" id="1973747"/>
    <lineage>
        <taxon>Bacteria</taxon>
        <taxon>Bacteria division WOR-3</taxon>
    </lineage>
</organism>
<evidence type="ECO:0000256" key="7">
    <source>
        <dbReference type="ARBA" id="ARBA00022917"/>
    </source>
</evidence>
<gene>
    <name evidence="10" type="primary">argS</name>
    <name evidence="14" type="ORF">CH330_01560</name>
</gene>
<dbReference type="Pfam" id="PF03485">
    <property type="entry name" value="Arg_tRNA_synt_N"/>
    <property type="match status" value="1"/>
</dbReference>
<dbReference type="Proteomes" id="UP000215559">
    <property type="component" value="Unassembled WGS sequence"/>
</dbReference>
<dbReference type="InterPro" id="IPR005148">
    <property type="entry name" value="Arg-tRNA-synth_N"/>
</dbReference>
<dbReference type="Gene3D" id="3.40.50.620">
    <property type="entry name" value="HUPs"/>
    <property type="match status" value="1"/>
</dbReference>
<dbReference type="CDD" id="cd00671">
    <property type="entry name" value="ArgRS_core"/>
    <property type="match status" value="1"/>
</dbReference>
<dbReference type="EMBL" id="NOZP01000032">
    <property type="protein sequence ID" value="OYD16858.1"/>
    <property type="molecule type" value="Genomic_DNA"/>
</dbReference>
<evidence type="ECO:0000256" key="4">
    <source>
        <dbReference type="ARBA" id="ARBA00022598"/>
    </source>
</evidence>
<dbReference type="GO" id="GO:0004814">
    <property type="term" value="F:arginine-tRNA ligase activity"/>
    <property type="evidence" value="ECO:0007669"/>
    <property type="project" value="UniProtKB-UniRule"/>
</dbReference>
<feature type="domain" description="Arginyl tRNA synthetase N-terminal" evidence="13">
    <location>
        <begin position="21"/>
        <end position="105"/>
    </location>
</feature>
<name>A0A235BWW7_UNCW3</name>
<dbReference type="GO" id="GO:0005524">
    <property type="term" value="F:ATP binding"/>
    <property type="evidence" value="ECO:0007669"/>
    <property type="project" value="UniProtKB-UniRule"/>
</dbReference>
<evidence type="ECO:0000256" key="6">
    <source>
        <dbReference type="ARBA" id="ARBA00022840"/>
    </source>
</evidence>
<dbReference type="InterPro" id="IPR009080">
    <property type="entry name" value="tRNAsynth_Ia_anticodon-bd"/>
</dbReference>
<accession>A0A235BWW7</accession>
<dbReference type="GO" id="GO:0005737">
    <property type="term" value="C:cytoplasm"/>
    <property type="evidence" value="ECO:0007669"/>
    <property type="project" value="UniProtKB-SubCell"/>
</dbReference>
<dbReference type="Gene3D" id="1.10.730.10">
    <property type="entry name" value="Isoleucyl-tRNA Synthetase, Domain 1"/>
    <property type="match status" value="1"/>
</dbReference>
<keyword evidence="7 10" id="KW-0648">Protein biosynthesis</keyword>
<keyword evidence="4 10" id="KW-0436">Ligase</keyword>
<dbReference type="InterPro" id="IPR014729">
    <property type="entry name" value="Rossmann-like_a/b/a_fold"/>
</dbReference>
<dbReference type="EC" id="6.1.1.19" evidence="10"/>
<dbReference type="PANTHER" id="PTHR11956:SF5">
    <property type="entry name" value="ARGININE--TRNA LIGASE, CYTOPLASMIC"/>
    <property type="match status" value="1"/>
</dbReference>
<comment type="catalytic activity">
    <reaction evidence="9 10">
        <text>tRNA(Arg) + L-arginine + ATP = L-arginyl-tRNA(Arg) + AMP + diphosphate</text>
        <dbReference type="Rhea" id="RHEA:20301"/>
        <dbReference type="Rhea" id="RHEA-COMP:9658"/>
        <dbReference type="Rhea" id="RHEA-COMP:9673"/>
        <dbReference type="ChEBI" id="CHEBI:30616"/>
        <dbReference type="ChEBI" id="CHEBI:32682"/>
        <dbReference type="ChEBI" id="CHEBI:33019"/>
        <dbReference type="ChEBI" id="CHEBI:78442"/>
        <dbReference type="ChEBI" id="CHEBI:78513"/>
        <dbReference type="ChEBI" id="CHEBI:456215"/>
        <dbReference type="EC" id="6.1.1.19"/>
    </reaction>
</comment>
<dbReference type="InterPro" id="IPR001278">
    <property type="entry name" value="Arg-tRNA-ligase"/>
</dbReference>
<feature type="domain" description="DALR anticodon binding" evidence="12">
    <location>
        <begin position="479"/>
        <end position="595"/>
    </location>
</feature>
<dbReference type="FunFam" id="1.10.730.10:FF:000008">
    <property type="entry name" value="Arginine--tRNA ligase"/>
    <property type="match status" value="1"/>
</dbReference>
<evidence type="ECO:0000256" key="11">
    <source>
        <dbReference type="RuleBase" id="RU363038"/>
    </source>
</evidence>
<evidence type="ECO:0000313" key="14">
    <source>
        <dbReference type="EMBL" id="OYD16858.1"/>
    </source>
</evidence>
<dbReference type="SMART" id="SM00836">
    <property type="entry name" value="DALR_1"/>
    <property type="match status" value="1"/>
</dbReference>
<dbReference type="Pfam" id="PF05746">
    <property type="entry name" value="DALR_1"/>
    <property type="match status" value="1"/>
</dbReference>
<evidence type="ECO:0000256" key="5">
    <source>
        <dbReference type="ARBA" id="ARBA00022741"/>
    </source>
</evidence>
<dbReference type="HAMAP" id="MF_00123">
    <property type="entry name" value="Arg_tRNA_synth"/>
    <property type="match status" value="1"/>
</dbReference>
<comment type="subunit">
    <text evidence="10">Monomer.</text>
</comment>
<reference evidence="14 15" key="1">
    <citation type="submission" date="2017-07" db="EMBL/GenBank/DDBJ databases">
        <title>Recovery of genomes from metagenomes via a dereplication, aggregation, and scoring strategy.</title>
        <authorList>
            <person name="Sieber C.M."/>
            <person name="Probst A.J."/>
            <person name="Sharrar A."/>
            <person name="Thomas B.C."/>
            <person name="Hess M."/>
            <person name="Tringe S.G."/>
            <person name="Banfield J.F."/>
        </authorList>
    </citation>
    <scope>NUCLEOTIDE SEQUENCE [LARGE SCALE GENOMIC DNA]</scope>
    <source>
        <strain evidence="14">JGI_Cruoil_03_51_56</strain>
    </source>
</reference>
<protein>
    <recommendedName>
        <fullName evidence="10">Arginine--tRNA ligase</fullName>
        <ecNumber evidence="10">6.1.1.19</ecNumber>
    </recommendedName>
    <alternativeName>
        <fullName evidence="10">Arginyl-tRNA synthetase</fullName>
        <shortName evidence="10">ArgRS</shortName>
    </alternativeName>
</protein>
<dbReference type="NCBIfam" id="TIGR00456">
    <property type="entry name" value="argS"/>
    <property type="match status" value="1"/>
</dbReference>
<evidence type="ECO:0000256" key="9">
    <source>
        <dbReference type="ARBA" id="ARBA00049339"/>
    </source>
</evidence>
<evidence type="ECO:0000259" key="13">
    <source>
        <dbReference type="SMART" id="SM01016"/>
    </source>
</evidence>
<dbReference type="SUPFAM" id="SSF52374">
    <property type="entry name" value="Nucleotidylyl transferase"/>
    <property type="match status" value="1"/>
</dbReference>
<keyword evidence="5 10" id="KW-0547">Nucleotide-binding</keyword>
<dbReference type="Gene3D" id="3.30.1360.70">
    <property type="entry name" value="Arginyl tRNA synthetase N-terminal domain"/>
    <property type="match status" value="1"/>
</dbReference>
<evidence type="ECO:0000256" key="1">
    <source>
        <dbReference type="ARBA" id="ARBA00004496"/>
    </source>
</evidence>
<keyword evidence="8 10" id="KW-0030">Aminoacyl-tRNA synthetase</keyword>
<dbReference type="InterPro" id="IPR035684">
    <property type="entry name" value="ArgRS_core"/>
</dbReference>
<evidence type="ECO:0000256" key="3">
    <source>
        <dbReference type="ARBA" id="ARBA00022490"/>
    </source>
</evidence>
<evidence type="ECO:0000256" key="2">
    <source>
        <dbReference type="ARBA" id="ARBA00005594"/>
    </source>
</evidence>
<dbReference type="InterPro" id="IPR036695">
    <property type="entry name" value="Arg-tRNA-synth_N_sf"/>
</dbReference>
<dbReference type="SUPFAM" id="SSF47323">
    <property type="entry name" value="Anticodon-binding domain of a subclass of class I aminoacyl-tRNA synthetases"/>
    <property type="match status" value="1"/>
</dbReference>
<dbReference type="GO" id="GO:0006420">
    <property type="term" value="P:arginyl-tRNA aminoacylation"/>
    <property type="evidence" value="ECO:0007669"/>
    <property type="project" value="UniProtKB-UniRule"/>
</dbReference>
<dbReference type="PRINTS" id="PR01038">
    <property type="entry name" value="TRNASYNTHARG"/>
</dbReference>
<dbReference type="InterPro" id="IPR008909">
    <property type="entry name" value="DALR_anticod-bd"/>
</dbReference>
<keyword evidence="6 10" id="KW-0067">ATP-binding</keyword>
<dbReference type="PANTHER" id="PTHR11956">
    <property type="entry name" value="ARGINYL-TRNA SYNTHETASE"/>
    <property type="match status" value="1"/>
</dbReference>
<comment type="subcellular location">
    <subcellularLocation>
        <location evidence="1 10">Cytoplasm</location>
    </subcellularLocation>
</comment>
<dbReference type="Pfam" id="PF00750">
    <property type="entry name" value="tRNA-synt_1d"/>
    <property type="match status" value="1"/>
</dbReference>
<evidence type="ECO:0000256" key="10">
    <source>
        <dbReference type="HAMAP-Rule" id="MF_00123"/>
    </source>
</evidence>